<sequence length="230" mass="24709">MAQQHQSGLGTPNSVASAVPVGESCGGRGAHREQTVASDSHQVDRRPWFTSARQDGRRRGRPRELDRWNELAVTRSRSPLGGRAEENHPTGPPSPVNRGLLCLSTCPLHEASSQNTQPIAIPLPCGNHNPGVLPPSRHPPWIPSAASPIPRHPNQAPTSPSPSSRKTQVQSRASQHDLLVLRVPVGLPHRLIAESDFDVHDAGLSEDGGIDRGHASRFRARAAKPPEGFG</sequence>
<dbReference type="Proteomes" id="UP000824998">
    <property type="component" value="Unassembled WGS sequence"/>
</dbReference>
<evidence type="ECO:0000256" key="1">
    <source>
        <dbReference type="SAM" id="MobiDB-lite"/>
    </source>
</evidence>
<organism evidence="2 3">
    <name type="scientific">Amylocarpus encephaloides</name>
    <dbReference type="NCBI Taxonomy" id="45428"/>
    <lineage>
        <taxon>Eukaryota</taxon>
        <taxon>Fungi</taxon>
        <taxon>Dikarya</taxon>
        <taxon>Ascomycota</taxon>
        <taxon>Pezizomycotina</taxon>
        <taxon>Leotiomycetes</taxon>
        <taxon>Helotiales</taxon>
        <taxon>Helotiales incertae sedis</taxon>
        <taxon>Amylocarpus</taxon>
    </lineage>
</organism>
<feature type="region of interest" description="Disordered" evidence="1">
    <location>
        <begin position="201"/>
        <end position="230"/>
    </location>
</feature>
<keyword evidence="3" id="KW-1185">Reference proteome</keyword>
<feature type="compositionally biased region" description="Polar residues" evidence="1">
    <location>
        <begin position="1"/>
        <end position="16"/>
    </location>
</feature>
<feature type="compositionally biased region" description="Polar residues" evidence="1">
    <location>
        <begin position="155"/>
        <end position="173"/>
    </location>
</feature>
<feature type="region of interest" description="Disordered" evidence="1">
    <location>
        <begin position="134"/>
        <end position="174"/>
    </location>
</feature>
<proteinExistence type="predicted"/>
<evidence type="ECO:0000313" key="3">
    <source>
        <dbReference type="Proteomes" id="UP000824998"/>
    </source>
</evidence>
<feature type="compositionally biased region" description="Basic and acidic residues" evidence="1">
    <location>
        <begin position="54"/>
        <end position="69"/>
    </location>
</feature>
<feature type="compositionally biased region" description="Basic and acidic residues" evidence="1">
    <location>
        <begin position="201"/>
        <end position="214"/>
    </location>
</feature>
<evidence type="ECO:0000313" key="2">
    <source>
        <dbReference type="EMBL" id="KAG9228655.1"/>
    </source>
</evidence>
<reference evidence="2" key="1">
    <citation type="journal article" date="2021" name="IMA Fungus">
        <title>Genomic characterization of three marine fungi, including Emericellopsis atlantica sp. nov. with signatures of a generalist lifestyle and marine biomass degradation.</title>
        <authorList>
            <person name="Hagestad O.C."/>
            <person name="Hou L."/>
            <person name="Andersen J.H."/>
            <person name="Hansen E.H."/>
            <person name="Altermark B."/>
            <person name="Li C."/>
            <person name="Kuhnert E."/>
            <person name="Cox R.J."/>
            <person name="Crous P.W."/>
            <person name="Spatafora J.W."/>
            <person name="Lail K."/>
            <person name="Amirebrahimi M."/>
            <person name="Lipzen A."/>
            <person name="Pangilinan J."/>
            <person name="Andreopoulos W."/>
            <person name="Hayes R.D."/>
            <person name="Ng V."/>
            <person name="Grigoriev I.V."/>
            <person name="Jackson S.A."/>
            <person name="Sutton T.D.S."/>
            <person name="Dobson A.D.W."/>
            <person name="Rama T."/>
        </authorList>
    </citation>
    <scope>NUCLEOTIDE SEQUENCE</scope>
    <source>
        <strain evidence="2">TRa018bII</strain>
    </source>
</reference>
<name>A0A9P7Y7R9_9HELO</name>
<comment type="caution">
    <text evidence="2">The sequence shown here is derived from an EMBL/GenBank/DDBJ whole genome shotgun (WGS) entry which is preliminary data.</text>
</comment>
<protein>
    <submittedName>
        <fullName evidence="2">Uncharacterized protein</fullName>
    </submittedName>
</protein>
<dbReference type="AlphaFoldDB" id="A0A9P7Y7R9"/>
<dbReference type="EMBL" id="MU251884">
    <property type="protein sequence ID" value="KAG9228655.1"/>
    <property type="molecule type" value="Genomic_DNA"/>
</dbReference>
<gene>
    <name evidence="2" type="ORF">BJ875DRAFT_446683</name>
</gene>
<feature type="region of interest" description="Disordered" evidence="1">
    <location>
        <begin position="1"/>
        <end position="97"/>
    </location>
</feature>
<accession>A0A9P7Y7R9</accession>